<evidence type="ECO:0000313" key="1">
    <source>
        <dbReference type="EMBL" id="PKU46833.1"/>
    </source>
</evidence>
<gene>
    <name evidence="1" type="ORF">llap_2917</name>
</gene>
<name>A0A2I0ULD0_LIMLA</name>
<reference evidence="2" key="1">
    <citation type="submission" date="2017-11" db="EMBL/GenBank/DDBJ databases">
        <authorList>
            <person name="Lima N.C."/>
            <person name="Parody-Merino A.M."/>
            <person name="Battley P.F."/>
            <person name="Fidler A.E."/>
            <person name="Prosdocimi F."/>
        </authorList>
    </citation>
    <scope>NUCLEOTIDE SEQUENCE [LARGE SCALE GENOMIC DNA]</scope>
</reference>
<proteinExistence type="predicted"/>
<reference evidence="2" key="2">
    <citation type="submission" date="2017-12" db="EMBL/GenBank/DDBJ databases">
        <title>Genome sequence of the Bar-tailed Godwit (Limosa lapponica baueri).</title>
        <authorList>
            <person name="Lima N.C.B."/>
            <person name="Parody-Merino A.M."/>
            <person name="Battley P.F."/>
            <person name="Fidler A.E."/>
            <person name="Prosdocimi F."/>
        </authorList>
    </citation>
    <scope>NUCLEOTIDE SEQUENCE [LARGE SCALE GENOMIC DNA]</scope>
</reference>
<dbReference type="Proteomes" id="UP000233556">
    <property type="component" value="Unassembled WGS sequence"/>
</dbReference>
<accession>A0A2I0ULD0</accession>
<dbReference type="EMBL" id="KZ505697">
    <property type="protein sequence ID" value="PKU46833.1"/>
    <property type="molecule type" value="Genomic_DNA"/>
</dbReference>
<sequence>MVLVLGLCMEEKQDCLPQMGVPCTMEQQVPGATKGEEISSRHFSEDELVVTHGRRNLANPPHCNTTTIVRDHGDVNWEELNNHDEQSEGRRVRAIRAKCRVMRKAKRLSPQNSQ</sequence>
<evidence type="ECO:0000313" key="2">
    <source>
        <dbReference type="Proteomes" id="UP000233556"/>
    </source>
</evidence>
<organism evidence="1 2">
    <name type="scientific">Limosa lapponica baueri</name>
    <dbReference type="NCBI Taxonomy" id="1758121"/>
    <lineage>
        <taxon>Eukaryota</taxon>
        <taxon>Metazoa</taxon>
        <taxon>Chordata</taxon>
        <taxon>Craniata</taxon>
        <taxon>Vertebrata</taxon>
        <taxon>Euteleostomi</taxon>
        <taxon>Archelosauria</taxon>
        <taxon>Archosauria</taxon>
        <taxon>Dinosauria</taxon>
        <taxon>Saurischia</taxon>
        <taxon>Theropoda</taxon>
        <taxon>Coelurosauria</taxon>
        <taxon>Aves</taxon>
        <taxon>Neognathae</taxon>
        <taxon>Neoaves</taxon>
        <taxon>Charadriiformes</taxon>
        <taxon>Scolopacidae</taxon>
        <taxon>Limosa</taxon>
    </lineage>
</organism>
<dbReference type="AlphaFoldDB" id="A0A2I0ULD0"/>
<protein>
    <submittedName>
        <fullName evidence="1">Uncharacterized protein</fullName>
    </submittedName>
</protein>
<keyword evidence="2" id="KW-1185">Reference proteome</keyword>